<dbReference type="GO" id="GO:0000403">
    <property type="term" value="F:Y-form DNA binding"/>
    <property type="evidence" value="ECO:0007669"/>
    <property type="project" value="EnsemblFungi"/>
</dbReference>
<dbReference type="InterPro" id="IPR027417">
    <property type="entry name" value="P-loop_NTPase"/>
</dbReference>
<evidence type="ECO:0000256" key="5">
    <source>
        <dbReference type="ARBA" id="ARBA00022763"/>
    </source>
</evidence>
<keyword evidence="8" id="KW-0234">DNA repair</keyword>
<dbReference type="Proteomes" id="UP000094112">
    <property type="component" value="Unassembled WGS sequence"/>
</dbReference>
<dbReference type="InterPro" id="IPR000432">
    <property type="entry name" value="DNA_mismatch_repair_MutS_C"/>
</dbReference>
<evidence type="ECO:0000256" key="1">
    <source>
        <dbReference type="ARBA" id="ARBA00007094"/>
    </source>
</evidence>
<keyword evidence="4" id="KW-0547">Nucleotide-binding</keyword>
<dbReference type="InterPro" id="IPR036678">
    <property type="entry name" value="MutS_con_dom_sf"/>
</dbReference>
<keyword evidence="7" id="KW-0238">DNA-binding</keyword>
<dbReference type="GO" id="GO:0000404">
    <property type="term" value="F:heteroduplex DNA loop binding"/>
    <property type="evidence" value="ECO:0007669"/>
    <property type="project" value="EnsemblFungi"/>
</dbReference>
<dbReference type="EMBL" id="KV454212">
    <property type="protein sequence ID" value="ODQ58443.1"/>
    <property type="molecule type" value="Genomic_DNA"/>
</dbReference>
<evidence type="ECO:0000256" key="6">
    <source>
        <dbReference type="ARBA" id="ARBA00022840"/>
    </source>
</evidence>
<dbReference type="GO" id="GO:0000710">
    <property type="term" value="P:meiotic mismatch repair"/>
    <property type="evidence" value="ECO:0007669"/>
    <property type="project" value="EnsemblFungi"/>
</dbReference>
<evidence type="ECO:0000256" key="3">
    <source>
        <dbReference type="ARBA" id="ARBA00022151"/>
    </source>
</evidence>
<dbReference type="SUPFAM" id="SSF52540">
    <property type="entry name" value="P-loop containing nucleoside triphosphate hydrolases"/>
    <property type="match status" value="1"/>
</dbReference>
<dbReference type="PANTHER" id="PTHR11361:SF122">
    <property type="entry name" value="DNA MISMATCH REPAIR PROTEIN MSH3"/>
    <property type="match status" value="1"/>
</dbReference>
<evidence type="ECO:0000256" key="2">
    <source>
        <dbReference type="ARBA" id="ARBA00019000"/>
    </source>
</evidence>
<dbReference type="PANTHER" id="PTHR11361">
    <property type="entry name" value="DNA MISMATCH REPAIR PROTEIN MUTS FAMILY MEMBER"/>
    <property type="match status" value="1"/>
</dbReference>
<dbReference type="SUPFAM" id="SSF48334">
    <property type="entry name" value="DNA repair protein MutS, domain III"/>
    <property type="match status" value="1"/>
</dbReference>
<dbReference type="AlphaFoldDB" id="A0A1E3NZ60"/>
<dbReference type="InterPro" id="IPR045076">
    <property type="entry name" value="MutS"/>
</dbReference>
<dbReference type="SMART" id="SM00534">
    <property type="entry name" value="MUTSac"/>
    <property type="match status" value="1"/>
</dbReference>
<dbReference type="Pfam" id="PF01624">
    <property type="entry name" value="MutS_I"/>
    <property type="match status" value="1"/>
</dbReference>
<name>A0A1E3NZ60_WICAA</name>
<dbReference type="PROSITE" id="PS00486">
    <property type="entry name" value="DNA_MISMATCH_REPAIR_2"/>
    <property type="match status" value="1"/>
</dbReference>
<keyword evidence="5" id="KW-0227">DNA damage</keyword>
<evidence type="ECO:0000259" key="11">
    <source>
        <dbReference type="PROSITE" id="PS00486"/>
    </source>
</evidence>
<evidence type="ECO:0000313" key="12">
    <source>
        <dbReference type="EMBL" id="ODQ58443.1"/>
    </source>
</evidence>
<dbReference type="Pfam" id="PF05192">
    <property type="entry name" value="MutS_III"/>
    <property type="match status" value="1"/>
</dbReference>
<dbReference type="Pfam" id="PF00488">
    <property type="entry name" value="MutS_V"/>
    <property type="match status" value="1"/>
</dbReference>
<protein>
    <recommendedName>
        <fullName evidence="2">DNA mismatch repair protein MSH3</fullName>
    </recommendedName>
    <alternativeName>
        <fullName evidence="3">DNA mismatch repair protein msh3</fullName>
    </alternativeName>
    <alternativeName>
        <fullName evidence="9">MutS protein homolog 3</fullName>
    </alternativeName>
</protein>
<dbReference type="GO" id="GO:0043111">
    <property type="term" value="P:replication fork arrest"/>
    <property type="evidence" value="ECO:0007669"/>
    <property type="project" value="EnsemblFungi"/>
</dbReference>
<dbReference type="GO" id="GO:0000735">
    <property type="term" value="P:removal of nonhomologous ends"/>
    <property type="evidence" value="ECO:0007669"/>
    <property type="project" value="EnsemblFungi"/>
</dbReference>
<dbReference type="SUPFAM" id="SSF55271">
    <property type="entry name" value="DNA repair protein MutS, domain I"/>
    <property type="match status" value="1"/>
</dbReference>
<dbReference type="InterPro" id="IPR007695">
    <property type="entry name" value="DNA_mismatch_repair_MutS-lik_N"/>
</dbReference>
<gene>
    <name evidence="12" type="ORF">WICANDRAFT_33651</name>
</gene>
<feature type="domain" description="DNA mismatch repair proteins mutS family" evidence="11">
    <location>
        <begin position="862"/>
        <end position="878"/>
    </location>
</feature>
<feature type="compositionally biased region" description="Low complexity" evidence="10">
    <location>
        <begin position="1"/>
        <end position="12"/>
    </location>
</feature>
<evidence type="ECO:0000313" key="13">
    <source>
        <dbReference type="Proteomes" id="UP000094112"/>
    </source>
</evidence>
<dbReference type="Gene3D" id="3.40.50.300">
    <property type="entry name" value="P-loop containing nucleotide triphosphate hydrolases"/>
    <property type="match status" value="1"/>
</dbReference>
<evidence type="ECO:0000256" key="9">
    <source>
        <dbReference type="ARBA" id="ARBA00029792"/>
    </source>
</evidence>
<reference evidence="12 13" key="1">
    <citation type="journal article" date="2016" name="Proc. Natl. Acad. Sci. U.S.A.">
        <title>Comparative genomics of biotechnologically important yeasts.</title>
        <authorList>
            <person name="Riley R."/>
            <person name="Haridas S."/>
            <person name="Wolfe K.H."/>
            <person name="Lopes M.R."/>
            <person name="Hittinger C.T."/>
            <person name="Goeker M."/>
            <person name="Salamov A.A."/>
            <person name="Wisecaver J.H."/>
            <person name="Long T.M."/>
            <person name="Calvey C.H."/>
            <person name="Aerts A.L."/>
            <person name="Barry K.W."/>
            <person name="Choi C."/>
            <person name="Clum A."/>
            <person name="Coughlan A.Y."/>
            <person name="Deshpande S."/>
            <person name="Douglass A.P."/>
            <person name="Hanson S.J."/>
            <person name="Klenk H.-P."/>
            <person name="LaButti K.M."/>
            <person name="Lapidus A."/>
            <person name="Lindquist E.A."/>
            <person name="Lipzen A.M."/>
            <person name="Meier-Kolthoff J.P."/>
            <person name="Ohm R.A."/>
            <person name="Otillar R.P."/>
            <person name="Pangilinan J.L."/>
            <person name="Peng Y."/>
            <person name="Rokas A."/>
            <person name="Rosa C.A."/>
            <person name="Scheuner C."/>
            <person name="Sibirny A.A."/>
            <person name="Slot J.C."/>
            <person name="Stielow J.B."/>
            <person name="Sun H."/>
            <person name="Kurtzman C.P."/>
            <person name="Blackwell M."/>
            <person name="Grigoriev I.V."/>
            <person name="Jeffries T.W."/>
        </authorList>
    </citation>
    <scope>NUCLEOTIDE SEQUENCE [LARGE SCALE GENOMIC DNA]</scope>
    <source>
        <strain evidence="13">ATCC 58044 / CBS 1984 / NCYC 433 / NRRL Y-366-8</strain>
    </source>
</reference>
<dbReference type="STRING" id="683960.A0A1E3NZ60"/>
<feature type="region of interest" description="Disordered" evidence="10">
    <location>
        <begin position="86"/>
        <end position="126"/>
    </location>
</feature>
<evidence type="ECO:0000256" key="8">
    <source>
        <dbReference type="ARBA" id="ARBA00023204"/>
    </source>
</evidence>
<dbReference type="Gene3D" id="1.10.1420.10">
    <property type="match status" value="2"/>
</dbReference>
<dbReference type="OrthoDB" id="121051at2759"/>
<evidence type="ECO:0000256" key="4">
    <source>
        <dbReference type="ARBA" id="ARBA00022741"/>
    </source>
</evidence>
<keyword evidence="13" id="KW-1185">Reference proteome</keyword>
<dbReference type="GO" id="GO:0000406">
    <property type="term" value="F:double-strand/single-strand DNA junction binding"/>
    <property type="evidence" value="ECO:0007669"/>
    <property type="project" value="EnsemblFungi"/>
</dbReference>
<comment type="similarity">
    <text evidence="1">Belongs to the DNA mismatch repair MutS family. MSH3 subfamily.</text>
</comment>
<dbReference type="GO" id="GO:0032302">
    <property type="term" value="C:MutSbeta complex"/>
    <property type="evidence" value="ECO:0007669"/>
    <property type="project" value="EnsemblFungi"/>
</dbReference>
<accession>A0A1E3NZ60</accession>
<proteinExistence type="inferred from homology"/>
<dbReference type="Gene3D" id="3.40.1170.10">
    <property type="entry name" value="DNA repair protein MutS, domain I"/>
    <property type="match status" value="1"/>
</dbReference>
<dbReference type="SMART" id="SM00533">
    <property type="entry name" value="MUTSd"/>
    <property type="match status" value="1"/>
</dbReference>
<organism evidence="12 13">
    <name type="scientific">Wickerhamomyces anomalus (strain ATCC 58044 / CBS 1984 / NCYC 433 / NRRL Y-366-8)</name>
    <name type="common">Yeast</name>
    <name type="synonym">Hansenula anomala</name>
    <dbReference type="NCBI Taxonomy" id="683960"/>
    <lineage>
        <taxon>Eukaryota</taxon>
        <taxon>Fungi</taxon>
        <taxon>Dikarya</taxon>
        <taxon>Ascomycota</taxon>
        <taxon>Saccharomycotina</taxon>
        <taxon>Saccharomycetes</taxon>
        <taxon>Phaffomycetales</taxon>
        <taxon>Wickerhamomycetaceae</taxon>
        <taxon>Wickerhamomyces</taxon>
    </lineage>
</organism>
<sequence length="1027" mass="118611">MKSSQPKPSQPSISRFFKPSPKKETPKPPKTPEVDQDELRQDALNAELAIQRKSQFQYNKSQSSPPSQPTTDQIIRRENYKEKLSQVFNSKVEKPPIDSDNDDDEAEPTPPPTKRQKTKATSKLTPLDQQVKDLKLQHLDKILAIQVGYKYKFYCQDAVIVHKILNIMLVPGKLNIIDESPTDKLYNKLAYCSIPEPRLHIHLQRLLDKGLKIGIVDQTETSAIKSVESKSSNLFKRQLSNVFTKGTYIEYDDSNNQINDKKLDSLISILETPLNDNMVHFTMVSIQPLAGEITYDEFEDDFLRNELETRLLHLEPIEFMYFEDNLSELTNRTLENFITSNSQNIRINKIPFLKKNFYESYLNDYVLDDSNLFEFISTKSINFQICCSILIDYLKEFQLDSSFKIVSNYLNFVQSNHMILNSNSLTNLEIFTNSTNNEQFGSLLWLMDHTRTKFGYRLLRNWISKPLTNREEIEKRFDAVENIQSNFNHFLENLANLLKNSPDLEKILNRLHYGKVKRKELYIFLLKFEEITNLIIKFGKYEILNSLKSSLLEDLFQNLIQISIDLNISNFISMINSQYAMDDQHSNDDHILKYFNLNTLRINQDEIITQDIEISSIKDQLQEELTRVKTFLKRPSLDFVTSSREPYLIEVRTGLVKIIPKDWVKINGSKLVSRFRTPKTIELMKLLQYHNELYLNACHSVFQKFVRKLDENYSNLNQFIKNLAKFDCLLSITTTSTSLNYKRPTLVDKQIIDISNGRNPIIEQLNTYVPNDIKMDSSLKNCFIITGPNMGGKSSYVKQVALMVIMAQCGCFIPCDSATLGVFNSILTRMGSKDDLIKGESTFFTEMSQVLNVLQNSSNGKSLIILDEVGRGTGTVDGISLASSILEYLMKESTSKTNLILFITHFPSICKLSKKYGKIENYHMGYIETSQNDDGDDKKKWPKVTFLYNLVKGISKNSYGLNVAKLASIDDEIINEAFKISQNRQFEVENRAKVKNEYKIVEMFQKIMNDDKDINVEQLCDVVDELD</sequence>
<dbReference type="InterPro" id="IPR016151">
    <property type="entry name" value="DNA_mismatch_repair_MutS_N"/>
</dbReference>
<evidence type="ECO:0000256" key="7">
    <source>
        <dbReference type="ARBA" id="ARBA00023125"/>
    </source>
</evidence>
<dbReference type="GO" id="GO:0005524">
    <property type="term" value="F:ATP binding"/>
    <property type="evidence" value="ECO:0007669"/>
    <property type="project" value="UniProtKB-KW"/>
</dbReference>
<keyword evidence="6" id="KW-0067">ATP-binding</keyword>
<dbReference type="InterPro" id="IPR007696">
    <property type="entry name" value="DNA_mismatch_repair_MutS_core"/>
</dbReference>
<evidence type="ECO:0000256" key="10">
    <source>
        <dbReference type="SAM" id="MobiDB-lite"/>
    </source>
</evidence>
<feature type="compositionally biased region" description="Basic and acidic residues" evidence="10">
    <location>
        <begin position="21"/>
        <end position="41"/>
    </location>
</feature>
<feature type="region of interest" description="Disordered" evidence="10">
    <location>
        <begin position="1"/>
        <end position="73"/>
    </location>
</feature>
<dbReference type="Gene3D" id="3.30.420.110">
    <property type="entry name" value="MutS, connector domain"/>
    <property type="match status" value="1"/>
</dbReference>
<dbReference type="InterPro" id="IPR017261">
    <property type="entry name" value="DNA_mismatch_repair_MutS/MSH"/>
</dbReference>
<dbReference type="GO" id="GO:0006312">
    <property type="term" value="P:mitotic recombination"/>
    <property type="evidence" value="ECO:0007669"/>
    <property type="project" value="EnsemblFungi"/>
</dbReference>
<dbReference type="GO" id="GO:0140664">
    <property type="term" value="F:ATP-dependent DNA damage sensor activity"/>
    <property type="evidence" value="ECO:0007669"/>
    <property type="project" value="InterPro"/>
</dbReference>
<dbReference type="GeneID" id="30199344"/>
<dbReference type="RefSeq" id="XP_019037650.1">
    <property type="nucleotide sequence ID" value="XM_019182098.1"/>
</dbReference>
<dbReference type="InterPro" id="IPR036187">
    <property type="entry name" value="DNA_mismatch_repair_MutS_sf"/>
</dbReference>
<dbReference type="PIRSF" id="PIRSF037677">
    <property type="entry name" value="DNA_mis_repair_Msh6"/>
    <property type="match status" value="1"/>
</dbReference>